<dbReference type="RefSeq" id="WP_069936952.1">
    <property type="nucleotide sequence ID" value="NZ_MAMP01000002.1"/>
</dbReference>
<name>A0A1E7DTL7_9BACI</name>
<comment type="caution">
    <text evidence="1">The sequence shown here is derived from an EMBL/GenBank/DDBJ whole genome shotgun (WGS) entry which is preliminary data.</text>
</comment>
<proteinExistence type="predicted"/>
<dbReference type="EMBL" id="MAMP01000002">
    <property type="protein sequence ID" value="OES46414.1"/>
    <property type="molecule type" value="Genomic_DNA"/>
</dbReference>
<dbReference type="GO" id="GO:0005886">
    <property type="term" value="C:plasma membrane"/>
    <property type="evidence" value="ECO:0007669"/>
    <property type="project" value="TreeGrafter"/>
</dbReference>
<evidence type="ECO:0008006" key="3">
    <source>
        <dbReference type="Google" id="ProtNLM"/>
    </source>
</evidence>
<dbReference type="STRING" id="1714016.BA724_14355"/>
<dbReference type="InterPro" id="IPR007383">
    <property type="entry name" value="DUF445"/>
</dbReference>
<dbReference type="Proteomes" id="UP000095658">
    <property type="component" value="Unassembled WGS sequence"/>
</dbReference>
<evidence type="ECO:0000313" key="1">
    <source>
        <dbReference type="EMBL" id="OES46414.1"/>
    </source>
</evidence>
<dbReference type="OrthoDB" id="9769590at2"/>
<gene>
    <name evidence="1" type="ORF">BA724_14355</name>
</gene>
<keyword evidence="2" id="KW-1185">Reference proteome</keyword>
<accession>A0A1E7DTL7</accession>
<protein>
    <recommendedName>
        <fullName evidence="3">DUF445 domain-containing protein</fullName>
    </recommendedName>
</protein>
<organism evidence="1 2">
    <name type="scientific">Domibacillus iocasae</name>
    <dbReference type="NCBI Taxonomy" id="1714016"/>
    <lineage>
        <taxon>Bacteria</taxon>
        <taxon>Bacillati</taxon>
        <taxon>Bacillota</taxon>
        <taxon>Bacilli</taxon>
        <taxon>Bacillales</taxon>
        <taxon>Bacillaceae</taxon>
        <taxon>Domibacillus</taxon>
    </lineage>
</organism>
<dbReference type="AlphaFoldDB" id="A0A1E7DTL7"/>
<dbReference type="PANTHER" id="PTHR38442:SF1">
    <property type="entry name" value="INNER MEMBRANE PROTEIN"/>
    <property type="match status" value="1"/>
</dbReference>
<dbReference type="Pfam" id="PF04286">
    <property type="entry name" value="DUF445"/>
    <property type="match status" value="1"/>
</dbReference>
<evidence type="ECO:0000313" key="2">
    <source>
        <dbReference type="Proteomes" id="UP000095658"/>
    </source>
</evidence>
<reference evidence="1 2" key="1">
    <citation type="submission" date="2016-06" db="EMBL/GenBank/DDBJ databases">
        <title>Domibacillus iocasae genome sequencing.</title>
        <authorList>
            <person name="Verma A."/>
            <person name="Pal Y."/>
            <person name="Ojha A.K."/>
            <person name="Krishnamurthi S."/>
        </authorList>
    </citation>
    <scope>NUCLEOTIDE SEQUENCE [LARGE SCALE GENOMIC DNA]</scope>
    <source>
        <strain evidence="1 2">DSM 29979</strain>
    </source>
</reference>
<sequence>MKTKQPKQSKHLASLSLAVMGGGFAATIPFQGPVWGGILHGGFEAGLVGGLADWFAVTALFRHPAGIPIPHTALLPKNRKKIVGALVTTLENDWLSKESIQTKLESVQVVEKLLPVVQKELQSEPVQKEINAILDQLIRSIDVETITPLIEKELKTALSSIDASRVIEAAVQKLIEQKHDEKVLDYLLGRAENWINKNETSRQLGRTALKAIEGLEMDGFMQFALKSFQQMLSEEKLGNLLQNLLRNALMDVKQPDNLNRQAFLIKVREEMQSITEREEWMNVVEARKQKALAEWDLSDKITEILIGIQQKASAFVQSGKCMELYILPFMTRMLANVKENPDKISGMENWVQKQIAALVEENHSKIGKLVEENLNKLDNETLVSMMENHIGKDLQWIRVNGAVCGFVIGLVLAGIQTLV</sequence>
<dbReference type="PANTHER" id="PTHR38442">
    <property type="entry name" value="INNER MEMBRANE PROTEIN-RELATED"/>
    <property type="match status" value="1"/>
</dbReference>